<dbReference type="HOGENOM" id="CLU_031404_2_1_9"/>
<proteinExistence type="predicted"/>
<dbReference type="Pfam" id="PF01244">
    <property type="entry name" value="Peptidase_M19"/>
    <property type="match status" value="1"/>
</dbReference>
<gene>
    <name evidence="1" type="ORF">HMPREF0220_3270</name>
</gene>
<reference evidence="1 2" key="1">
    <citation type="submission" date="2010-05" db="EMBL/GenBank/DDBJ databases">
        <authorList>
            <person name="Qin X."/>
            <person name="Bachman B."/>
            <person name="Battles P."/>
            <person name="Bell A."/>
            <person name="Bess C."/>
            <person name="Bickham C."/>
            <person name="Chaboub L."/>
            <person name="Chen D."/>
            <person name="Coyle M."/>
            <person name="Deiros D.R."/>
            <person name="Dinh H."/>
            <person name="Forbes L."/>
            <person name="Fowler G."/>
            <person name="Francisco L."/>
            <person name="Fu Q."/>
            <person name="Gubbala S."/>
            <person name="Hale W."/>
            <person name="Han Y."/>
            <person name="Hemphill L."/>
            <person name="Highlander S.K."/>
            <person name="Hirani K."/>
            <person name="Hogues M."/>
            <person name="Jackson L."/>
            <person name="Jakkamsetti A."/>
            <person name="Javaid M."/>
            <person name="Jiang H."/>
            <person name="Korchina V."/>
            <person name="Kovar C."/>
            <person name="Lara F."/>
            <person name="Lee S."/>
            <person name="Mata R."/>
            <person name="Mathew T."/>
            <person name="Moen C."/>
            <person name="Morales K."/>
            <person name="Munidasa M."/>
            <person name="Nazareth L."/>
            <person name="Ngo R."/>
            <person name="Nguyen L."/>
            <person name="Okwuonu G."/>
            <person name="Ongeri F."/>
            <person name="Patil S."/>
            <person name="Petrosino J."/>
            <person name="Pham C."/>
            <person name="Pham P."/>
            <person name="Pu L.-L."/>
            <person name="Puazo M."/>
            <person name="Raj R."/>
            <person name="Reid J."/>
            <person name="Rouhana J."/>
            <person name="Saada N."/>
            <person name="Shang Y."/>
            <person name="Simmons D."/>
            <person name="Thornton R."/>
            <person name="Warren J."/>
            <person name="Weissenberger G."/>
            <person name="Zhang J."/>
            <person name="Zhang L."/>
            <person name="Zhou C."/>
            <person name="Zhu D."/>
            <person name="Muzny D."/>
            <person name="Worley K."/>
            <person name="Gibbs R."/>
        </authorList>
    </citation>
    <scope>NUCLEOTIDE SEQUENCE [LARGE SCALE GENOMIC DNA]</scope>
    <source>
        <strain evidence="1 2">NAP08</strain>
    </source>
</reference>
<comment type="caution">
    <text evidence="1">The sequence shown here is derived from an EMBL/GenBank/DDBJ whole genome shotgun (WGS) entry which is preliminary data.</text>
</comment>
<dbReference type="PANTHER" id="PTHR10443:SF12">
    <property type="entry name" value="DIPEPTIDASE"/>
    <property type="match status" value="1"/>
</dbReference>
<organism evidence="1 2">
    <name type="scientific">Clostridioides difficile NAP08</name>
    <dbReference type="NCBI Taxonomy" id="525259"/>
    <lineage>
        <taxon>Bacteria</taxon>
        <taxon>Bacillati</taxon>
        <taxon>Bacillota</taxon>
        <taxon>Clostridia</taxon>
        <taxon>Peptostreptococcales</taxon>
        <taxon>Peptostreptococcaceae</taxon>
        <taxon>Clostridioides</taxon>
    </lineage>
</organism>
<sequence length="404" mass="45828">MEDIVMKSAYKGYEAYSYLEKGKDISSIEMCKGDKRVKEYLIELDDIQESRVKSIVDEKIFISLHEHPVLFPEYLERDIFEYNREGKQRCAYEALSRGYYDAIFDNLMDGVCTITSNSGWKWDDILIDLGMRLCDLAHQDFVIKCEKVEDIYRAKSEGKVALIPTLEGAAPIENELDRIDILYGFGIRLMGITYSESNALGSGLKEEKDGGLTNFGKKAVERMNKIGMAIDCSHVGVQTTLDVIEYSKDPIILSHVGARSLWNTKRLTPDEVLIACAKKGGVIGVEAAPHTTITEKNKEHSIESFMEHFEYIKNLVGIDHVAFGPDTVYGDHVKLHSVLATKFDIKKITGTKEHPKVEYVKGLENPTETSKNIVRYLVKHGYSDEEIEKVLGRNILRVLKQVWK</sequence>
<dbReference type="GO" id="GO:0006508">
    <property type="term" value="P:proteolysis"/>
    <property type="evidence" value="ECO:0007669"/>
    <property type="project" value="InterPro"/>
</dbReference>
<dbReference type="Proteomes" id="UP000003227">
    <property type="component" value="Unassembled WGS sequence"/>
</dbReference>
<dbReference type="PROSITE" id="PS51365">
    <property type="entry name" value="RENAL_DIPEPTIDASE_2"/>
    <property type="match status" value="1"/>
</dbReference>
<dbReference type="InterPro" id="IPR008257">
    <property type="entry name" value="Pept_M19"/>
</dbReference>
<name>D5Q8N6_CLODI</name>
<dbReference type="PANTHER" id="PTHR10443">
    <property type="entry name" value="MICROSOMAL DIPEPTIDASE"/>
    <property type="match status" value="1"/>
</dbReference>
<dbReference type="SUPFAM" id="SSF51556">
    <property type="entry name" value="Metallo-dependent hydrolases"/>
    <property type="match status" value="1"/>
</dbReference>
<evidence type="ECO:0000313" key="1">
    <source>
        <dbReference type="EMBL" id="EFH05713.1"/>
    </source>
</evidence>
<protein>
    <submittedName>
        <fullName evidence="1">Renal dipeptidase family protein</fullName>
    </submittedName>
</protein>
<dbReference type="GO" id="GO:0070573">
    <property type="term" value="F:metallodipeptidase activity"/>
    <property type="evidence" value="ECO:0007669"/>
    <property type="project" value="InterPro"/>
</dbReference>
<dbReference type="AlphaFoldDB" id="D5Q8N6"/>
<dbReference type="Gene3D" id="3.20.20.140">
    <property type="entry name" value="Metal-dependent hydrolases"/>
    <property type="match status" value="1"/>
</dbReference>
<dbReference type="InterPro" id="IPR032466">
    <property type="entry name" value="Metal_Hydrolase"/>
</dbReference>
<evidence type="ECO:0000313" key="2">
    <source>
        <dbReference type="Proteomes" id="UP000003227"/>
    </source>
</evidence>
<dbReference type="EMBL" id="ADNX01000089">
    <property type="protein sequence ID" value="EFH05713.1"/>
    <property type="molecule type" value="Genomic_DNA"/>
</dbReference>
<accession>D5Q8N6</accession>